<evidence type="ECO:0000313" key="3">
    <source>
        <dbReference type="EMBL" id="GGK99920.1"/>
    </source>
</evidence>
<dbReference type="Proteomes" id="UP000645217">
    <property type="component" value="Unassembled WGS sequence"/>
</dbReference>
<organism evidence="3 4">
    <name type="scientific">Sphaerisporangium melleum</name>
    <dbReference type="NCBI Taxonomy" id="321316"/>
    <lineage>
        <taxon>Bacteria</taxon>
        <taxon>Bacillati</taxon>
        <taxon>Actinomycetota</taxon>
        <taxon>Actinomycetes</taxon>
        <taxon>Streptosporangiales</taxon>
        <taxon>Streptosporangiaceae</taxon>
        <taxon>Sphaerisporangium</taxon>
    </lineage>
</organism>
<feature type="domain" description="DUF4429" evidence="2">
    <location>
        <begin position="11"/>
        <end position="105"/>
    </location>
</feature>
<dbReference type="Pfam" id="PF14472">
    <property type="entry name" value="DUF4429"/>
    <property type="match status" value="2"/>
</dbReference>
<feature type="domain" description="SHOCT" evidence="1">
    <location>
        <begin position="265"/>
        <end position="291"/>
    </location>
</feature>
<dbReference type="Pfam" id="PF09851">
    <property type="entry name" value="SHOCT"/>
    <property type="match status" value="1"/>
</dbReference>
<evidence type="ECO:0000313" key="4">
    <source>
        <dbReference type="Proteomes" id="UP000645217"/>
    </source>
</evidence>
<keyword evidence="4" id="KW-1185">Reference proteome</keyword>
<evidence type="ECO:0000259" key="2">
    <source>
        <dbReference type="Pfam" id="PF14472"/>
    </source>
</evidence>
<proteinExistence type="predicted"/>
<accession>A0A917RBK3</accession>
<dbReference type="InterPro" id="IPR018649">
    <property type="entry name" value="SHOCT"/>
</dbReference>
<evidence type="ECO:0000259" key="1">
    <source>
        <dbReference type="Pfam" id="PF09851"/>
    </source>
</evidence>
<dbReference type="AlphaFoldDB" id="A0A917RBK3"/>
<reference evidence="3" key="2">
    <citation type="submission" date="2020-09" db="EMBL/GenBank/DDBJ databases">
        <authorList>
            <person name="Sun Q."/>
            <person name="Ohkuma M."/>
        </authorList>
    </citation>
    <scope>NUCLEOTIDE SEQUENCE</scope>
    <source>
        <strain evidence="3">JCM 13064</strain>
    </source>
</reference>
<dbReference type="RefSeq" id="WP_189165236.1">
    <property type="nucleotide sequence ID" value="NZ_BMNT01000027.1"/>
</dbReference>
<dbReference type="InterPro" id="IPR027860">
    <property type="entry name" value="DUF4429"/>
</dbReference>
<sequence length="298" mass="31838">MAEILVPDGSWTFDGETLRIAPGGDKGVHELRRVLGEVTIPLAAIAGVSFESSRKGGGLQVRLRQGADPLTDVVAGRLLGAVDPYRLTIPRERAGAAEYLAEEVRTSLLLEQVPTGPSERYLLPGPAVPVSAHAGDGSVSFDGERVHLEWTLFASSAKEAAGPQTLLLAELSGVEWAPQSGVGYGRLRFHLKGRTPVKKPEQDPHCLSWGVQRYGGTTALVAAAVLARLPKDQEPSALTAPPSGDHDALLRRVAELESHDTLIRRLTELGELHRSGVLTDEEFTAAKHLLLHPQAPPG</sequence>
<dbReference type="EMBL" id="BMNT01000027">
    <property type="protein sequence ID" value="GGK99920.1"/>
    <property type="molecule type" value="Genomic_DNA"/>
</dbReference>
<gene>
    <name evidence="3" type="ORF">GCM10007964_47520</name>
</gene>
<name>A0A917RBK3_9ACTN</name>
<reference evidence="3" key="1">
    <citation type="journal article" date="2014" name="Int. J. Syst. Evol. Microbiol.">
        <title>Complete genome sequence of Corynebacterium casei LMG S-19264T (=DSM 44701T), isolated from a smear-ripened cheese.</title>
        <authorList>
            <consortium name="US DOE Joint Genome Institute (JGI-PGF)"/>
            <person name="Walter F."/>
            <person name="Albersmeier A."/>
            <person name="Kalinowski J."/>
            <person name="Ruckert C."/>
        </authorList>
    </citation>
    <scope>NUCLEOTIDE SEQUENCE</scope>
    <source>
        <strain evidence="3">JCM 13064</strain>
    </source>
</reference>
<evidence type="ECO:0008006" key="5">
    <source>
        <dbReference type="Google" id="ProtNLM"/>
    </source>
</evidence>
<feature type="domain" description="DUF4429" evidence="2">
    <location>
        <begin position="139"/>
        <end position="225"/>
    </location>
</feature>
<protein>
    <recommendedName>
        <fullName evidence="5">Tat pathway signal sequence domain protein</fullName>
    </recommendedName>
</protein>
<comment type="caution">
    <text evidence="3">The sequence shown here is derived from an EMBL/GenBank/DDBJ whole genome shotgun (WGS) entry which is preliminary data.</text>
</comment>